<dbReference type="InterPro" id="IPR000639">
    <property type="entry name" value="Epox_hydrolase-like"/>
</dbReference>
<dbReference type="GO" id="GO:0003824">
    <property type="term" value="F:catalytic activity"/>
    <property type="evidence" value="ECO:0007669"/>
    <property type="project" value="InterPro"/>
</dbReference>
<sequence>MTTVRLAAADGVELAADILGDPSNPAVLLFHGGGQTRHSWGSAMRDLVDRGFHVASIDLRGHGDSDWSPGGDYGAAVFPDDVAAVAQQFDRPVLVGASLGGTSSLMAVHRSKPLDIARALVLVDVAPNIEPSGVDRIREFMHEHMHTGFASLDEVADAVAAYNPHRPRPTNLDGLKKNVRLRDDGRWYWHWDPAFMWGKHEQTDETRIIEFDERAKSLEDAARGLTIPTLLVRGRQSDLLSEEGARRFLEFVPHAEFADVAGAGHMVAGDANDAFNDAVVGFLQRLP</sequence>
<dbReference type="OrthoDB" id="63519at2"/>
<dbReference type="PANTHER" id="PTHR43194:SF2">
    <property type="entry name" value="PEROXISOMAL MEMBRANE PROTEIN LPX1"/>
    <property type="match status" value="1"/>
</dbReference>
<gene>
    <name evidence="2" type="ORF">YM304_16870</name>
</gene>
<dbReference type="EMBL" id="AP012057">
    <property type="protein sequence ID" value="BAN02001.1"/>
    <property type="molecule type" value="Genomic_DNA"/>
</dbReference>
<dbReference type="PANTHER" id="PTHR43194">
    <property type="entry name" value="HYDROLASE ALPHA/BETA FOLD FAMILY"/>
    <property type="match status" value="1"/>
</dbReference>
<proteinExistence type="predicted"/>
<dbReference type="Proteomes" id="UP000011863">
    <property type="component" value="Chromosome"/>
</dbReference>
<evidence type="ECO:0000259" key="1">
    <source>
        <dbReference type="Pfam" id="PF00561"/>
    </source>
</evidence>
<organism evidence="2 3">
    <name type="scientific">Ilumatobacter coccineus (strain NBRC 103263 / KCTC 29153 / YM16-304)</name>
    <dbReference type="NCBI Taxonomy" id="1313172"/>
    <lineage>
        <taxon>Bacteria</taxon>
        <taxon>Bacillati</taxon>
        <taxon>Actinomycetota</taxon>
        <taxon>Acidimicrobiia</taxon>
        <taxon>Acidimicrobiales</taxon>
        <taxon>Ilumatobacteraceae</taxon>
        <taxon>Ilumatobacter</taxon>
    </lineage>
</organism>
<dbReference type="RefSeq" id="WP_015441248.1">
    <property type="nucleotide sequence ID" value="NC_020520.1"/>
</dbReference>
<protein>
    <recommendedName>
        <fullName evidence="1">AB hydrolase-1 domain-containing protein</fullName>
    </recommendedName>
</protein>
<name>A0A6C7E656_ILUCY</name>
<dbReference type="InterPro" id="IPR050228">
    <property type="entry name" value="Carboxylesterase_BioH"/>
</dbReference>
<dbReference type="KEGG" id="aym:YM304_16870"/>
<dbReference type="Gene3D" id="3.40.50.1820">
    <property type="entry name" value="alpha/beta hydrolase"/>
    <property type="match status" value="1"/>
</dbReference>
<dbReference type="InterPro" id="IPR000073">
    <property type="entry name" value="AB_hydrolase_1"/>
</dbReference>
<accession>A0A6C7E656</accession>
<dbReference type="Pfam" id="PF00561">
    <property type="entry name" value="Abhydrolase_1"/>
    <property type="match status" value="1"/>
</dbReference>
<evidence type="ECO:0000313" key="2">
    <source>
        <dbReference type="EMBL" id="BAN02001.1"/>
    </source>
</evidence>
<dbReference type="InterPro" id="IPR029058">
    <property type="entry name" value="AB_hydrolase_fold"/>
</dbReference>
<dbReference type="PRINTS" id="PR00412">
    <property type="entry name" value="EPOXHYDRLASE"/>
</dbReference>
<dbReference type="SUPFAM" id="SSF53474">
    <property type="entry name" value="alpha/beta-Hydrolases"/>
    <property type="match status" value="1"/>
</dbReference>
<feature type="domain" description="AB hydrolase-1" evidence="1">
    <location>
        <begin position="25"/>
        <end position="267"/>
    </location>
</feature>
<keyword evidence="3" id="KW-1185">Reference proteome</keyword>
<reference evidence="2 3" key="1">
    <citation type="journal article" date="2013" name="Int. J. Syst. Evol. Microbiol.">
        <title>Ilumatobacter nonamiense sp. nov. and Ilumatobacter coccineum sp. nov., isolated from seashore sand.</title>
        <authorList>
            <person name="Matsumoto A."/>
            <person name="Kasai H."/>
            <person name="Matsuo Y."/>
            <person name="Shizuri Y."/>
            <person name="Ichikawa N."/>
            <person name="Fujita N."/>
            <person name="Omura S."/>
            <person name="Takahashi Y."/>
        </authorList>
    </citation>
    <scope>NUCLEOTIDE SEQUENCE [LARGE SCALE GENOMIC DNA]</scope>
    <source>
        <strain evidence="3">NBRC 103263 / KCTC 29153 / YM16-304</strain>
    </source>
</reference>
<dbReference type="AlphaFoldDB" id="A0A6C7E656"/>
<evidence type="ECO:0000313" key="3">
    <source>
        <dbReference type="Proteomes" id="UP000011863"/>
    </source>
</evidence>